<evidence type="ECO:0000313" key="2">
    <source>
        <dbReference type="Proteomes" id="UP000838756"/>
    </source>
</evidence>
<keyword evidence="2" id="KW-1185">Reference proteome</keyword>
<dbReference type="AlphaFoldDB" id="A0A8S4QK22"/>
<proteinExistence type="predicted"/>
<sequence length="154" mass="17752">MVPTIDTFFDLAKAFDLTSRLVEQAPPSGLASSTRTYSASVPYRTFCYRLDDTLSSPRLIRSLRAPHSPRFCTRSSRETFPGIYRRQSNILCDPKKSYIASQLQKAIHLLGKWFRLWRIEVNPQKSAAVRFTDKPKSRITVNPSEVTLYWRPIP</sequence>
<evidence type="ECO:0000313" key="1">
    <source>
        <dbReference type="EMBL" id="CAH2211073.1"/>
    </source>
</evidence>
<gene>
    <name evidence="1" type="primary">jg403</name>
    <name evidence="1" type="ORF">PAEG_LOCUS2919</name>
</gene>
<dbReference type="OrthoDB" id="10609723at2759"/>
<dbReference type="Proteomes" id="UP000838756">
    <property type="component" value="Unassembled WGS sequence"/>
</dbReference>
<name>A0A8S4QK22_9NEOP</name>
<organism evidence="1 2">
    <name type="scientific">Pararge aegeria aegeria</name>
    <dbReference type="NCBI Taxonomy" id="348720"/>
    <lineage>
        <taxon>Eukaryota</taxon>
        <taxon>Metazoa</taxon>
        <taxon>Ecdysozoa</taxon>
        <taxon>Arthropoda</taxon>
        <taxon>Hexapoda</taxon>
        <taxon>Insecta</taxon>
        <taxon>Pterygota</taxon>
        <taxon>Neoptera</taxon>
        <taxon>Endopterygota</taxon>
        <taxon>Lepidoptera</taxon>
        <taxon>Glossata</taxon>
        <taxon>Ditrysia</taxon>
        <taxon>Papilionoidea</taxon>
        <taxon>Nymphalidae</taxon>
        <taxon>Satyrinae</taxon>
        <taxon>Satyrini</taxon>
        <taxon>Parargina</taxon>
        <taxon>Pararge</taxon>
    </lineage>
</organism>
<protein>
    <submittedName>
        <fullName evidence="1">Jg403 protein</fullName>
    </submittedName>
</protein>
<accession>A0A8S4QK22</accession>
<comment type="caution">
    <text evidence="1">The sequence shown here is derived from an EMBL/GenBank/DDBJ whole genome shotgun (WGS) entry which is preliminary data.</text>
</comment>
<dbReference type="EMBL" id="CAKXAJ010009127">
    <property type="protein sequence ID" value="CAH2211073.1"/>
    <property type="molecule type" value="Genomic_DNA"/>
</dbReference>
<reference evidence="1" key="1">
    <citation type="submission" date="2022-03" db="EMBL/GenBank/DDBJ databases">
        <authorList>
            <person name="Lindestad O."/>
        </authorList>
    </citation>
    <scope>NUCLEOTIDE SEQUENCE</scope>
</reference>